<accession>A0A7S0FGQ8</accession>
<dbReference type="AlphaFoldDB" id="A0A7S0FGQ8"/>
<dbReference type="EMBL" id="HBEJ01000755">
    <property type="protein sequence ID" value="CAD8359426.1"/>
    <property type="molecule type" value="Transcribed_RNA"/>
</dbReference>
<reference evidence="1" key="1">
    <citation type="submission" date="2021-01" db="EMBL/GenBank/DDBJ databases">
        <authorList>
            <person name="Corre E."/>
            <person name="Pelletier E."/>
            <person name="Niang G."/>
            <person name="Scheremetjew M."/>
            <person name="Finn R."/>
            <person name="Kale V."/>
            <person name="Holt S."/>
            <person name="Cochrane G."/>
            <person name="Meng A."/>
            <person name="Brown T."/>
            <person name="Cohen L."/>
        </authorList>
    </citation>
    <scope>NUCLEOTIDE SEQUENCE</scope>
    <source>
        <strain evidence="1">CCMP3303</strain>
    </source>
</reference>
<proteinExistence type="predicted"/>
<evidence type="ECO:0000313" key="1">
    <source>
        <dbReference type="EMBL" id="CAD8359426.1"/>
    </source>
</evidence>
<organism evidence="1">
    <name type="scientific">Minutocellus polymorphus</name>
    <dbReference type="NCBI Taxonomy" id="265543"/>
    <lineage>
        <taxon>Eukaryota</taxon>
        <taxon>Sar</taxon>
        <taxon>Stramenopiles</taxon>
        <taxon>Ochrophyta</taxon>
        <taxon>Bacillariophyta</taxon>
        <taxon>Mediophyceae</taxon>
        <taxon>Cymatosirophycidae</taxon>
        <taxon>Cymatosirales</taxon>
        <taxon>Cymatosiraceae</taxon>
        <taxon>Minutocellus</taxon>
    </lineage>
</organism>
<gene>
    <name evidence="1" type="ORF">MPOL1434_LOCUS464</name>
</gene>
<sequence length="214" mass="24698">MAASILGDKAIYNDMYGLMASNVVLWDIVFPELAEVRPCEQNDETLAMISKAYAHVEITFSKESSLVQLVPTPLQFRITSLDRCIPKKFEDFVFMQEMSDDGYIRKYGISASLYSADTSSRVRAELLHEFRSHLQRIQRCLVKAQHHLEEANKWNEYVGAIILEWVRQFPKSSTSSNFFIRQNIKQGDVHVLERILDDKKPDVVNRAVILNKLE</sequence>
<protein>
    <submittedName>
        <fullName evidence="1">Uncharacterized protein</fullName>
    </submittedName>
</protein>
<name>A0A7S0FGQ8_9STRA</name>